<dbReference type="Gene3D" id="2.60.40.1930">
    <property type="match status" value="1"/>
</dbReference>
<reference evidence="2 3" key="1">
    <citation type="submission" date="2023-11" db="EMBL/GenBank/DDBJ databases">
        <title>Analysis of the Genomes of Mucilaginibacter gossypii cycad 4 and M. sabulilitoris SNA2: microbes with the potential for plant growth promotion.</title>
        <authorList>
            <person name="Hirsch A.M."/>
            <person name="Humm E."/>
            <person name="Rubbi M."/>
            <person name="Del Vecchio G."/>
            <person name="Ha S.M."/>
            <person name="Pellegrini M."/>
            <person name="Gunsalus R.P."/>
        </authorList>
    </citation>
    <scope>NUCLEOTIDE SEQUENCE [LARGE SCALE GENOMIC DNA]</scope>
    <source>
        <strain evidence="2 3">SNA2</strain>
    </source>
</reference>
<feature type="signal peptide" evidence="1">
    <location>
        <begin position="1"/>
        <end position="22"/>
    </location>
</feature>
<organism evidence="2 3">
    <name type="scientific">Mucilaginibacter sabulilitoris</name>
    <dbReference type="NCBI Taxonomy" id="1173583"/>
    <lineage>
        <taxon>Bacteria</taxon>
        <taxon>Pseudomonadati</taxon>
        <taxon>Bacteroidota</taxon>
        <taxon>Sphingobacteriia</taxon>
        <taxon>Sphingobacteriales</taxon>
        <taxon>Sphingobacteriaceae</taxon>
        <taxon>Mucilaginibacter</taxon>
    </lineage>
</organism>
<dbReference type="EMBL" id="CP139558">
    <property type="protein sequence ID" value="WPU96653.1"/>
    <property type="molecule type" value="Genomic_DNA"/>
</dbReference>
<feature type="chain" id="PRO_5046173907" evidence="1">
    <location>
        <begin position="23"/>
        <end position="907"/>
    </location>
</feature>
<evidence type="ECO:0000313" key="3">
    <source>
        <dbReference type="Proteomes" id="UP001324380"/>
    </source>
</evidence>
<evidence type="ECO:0000313" key="2">
    <source>
        <dbReference type="EMBL" id="WPU96653.1"/>
    </source>
</evidence>
<gene>
    <name evidence="2" type="ORF">SNE25_14105</name>
</gene>
<name>A0ABZ0TWW5_9SPHI</name>
<proteinExistence type="predicted"/>
<evidence type="ECO:0000256" key="1">
    <source>
        <dbReference type="SAM" id="SignalP"/>
    </source>
</evidence>
<keyword evidence="1" id="KW-0732">Signal</keyword>
<sequence>MISRKFLLVISLLLSFSLAALAQQDSIPLTTLIQKTAKFQSSYPIEKVYLHMDKPYYAVGDTIWFKAYVTVEKHQPSGLSGVVYVDVINGQDSVMENLRLPVKNGAANGNIILTGDTYKQGPYRIRAYTNWMRNFDADYFYDHTINIGNAIDNQVNTFITYKSSSKKTGAVKVDADILYKDPSNTPYANRRVSWQLMRNGDPVSKGAGRTDEKGHLLVDIPENEASTITTGSLVTAIDMGERKTVTNSFSLKGAVTAYDVQFFPESGQLTNGIRSKIAFKAINSKGLGVDIKGTITDDQGTAMANITTSHLGMGIFALTPETGKAYTANVTFPDGSTATYKLPRVQAMGINLSAFSPDADNLTVKISANELFLQRKQNKSFYLVAQSGGVVYYAAQTVMQNLSYTANIPKSKFPTGIVQLTLFSSGGYALCERVVFIQHNDQLNLGLKTDKPSYTTRQNVRMSVSAKNNAAPVVGSFSVAVLDDTSVPTNEDSETTILSYLLLTSDLKGYIEKPNYYFNKPDQEKLDNLDILMLTQGYRRFSYEDILADKNPPVYIMPEQGIEVSGILRTTTGLPVGKANIRLLIPDRNYSAETITDLSGNFKFSNVTVMDTSKITLSARNNVNSKNLVINVNGELYQKLTKNPNTPDEIVNVDSAMRPYLDNARKQYQNSRVLKEVVIKSTKFEKKPSHNDFGTFSGLPAQADHEISGDQLKDCPLLVNCLSTMAFGLTYVDNNFYITRDYNAGKKVPVQIYVGSMPVDVNFLSTITGPEVASVEIFLTDGVSGINRMNQTNGVLVINKRVVKKEKITLAQLQALIPKQNVVTFGIQGYNKAKEFYMPKYDVNKSGALGADLRNTIYWNPKIVTDKTGTASFNFFNSDARGSYRAIIEGLDGEGNLGRQVIHFQVK</sequence>
<dbReference type="Proteomes" id="UP001324380">
    <property type="component" value="Chromosome"/>
</dbReference>
<accession>A0ABZ0TWW5</accession>
<keyword evidence="3" id="KW-1185">Reference proteome</keyword>
<protein>
    <submittedName>
        <fullName evidence="2">Carboxypeptidase-like regulatory domain-containing protein</fullName>
    </submittedName>
</protein>
<dbReference type="RefSeq" id="WP_321565746.1">
    <property type="nucleotide sequence ID" value="NZ_CP139558.1"/>
</dbReference>